<proteinExistence type="predicted"/>
<feature type="compositionally biased region" description="Pro residues" evidence="1">
    <location>
        <begin position="609"/>
        <end position="620"/>
    </location>
</feature>
<feature type="region of interest" description="Disordered" evidence="1">
    <location>
        <begin position="405"/>
        <end position="436"/>
    </location>
</feature>
<gene>
    <name evidence="2" type="ORF">SISSUDRAFT_94482</name>
</gene>
<feature type="compositionally biased region" description="Gly residues" evidence="1">
    <location>
        <begin position="201"/>
        <end position="212"/>
    </location>
</feature>
<feature type="compositionally biased region" description="Low complexity" evidence="1">
    <location>
        <begin position="982"/>
        <end position="1002"/>
    </location>
</feature>
<feature type="compositionally biased region" description="Polar residues" evidence="1">
    <location>
        <begin position="804"/>
        <end position="814"/>
    </location>
</feature>
<feature type="compositionally biased region" description="Basic and acidic residues" evidence="1">
    <location>
        <begin position="1209"/>
        <end position="1219"/>
    </location>
</feature>
<feature type="compositionally biased region" description="Acidic residues" evidence="1">
    <location>
        <begin position="239"/>
        <end position="248"/>
    </location>
</feature>
<feature type="compositionally biased region" description="Low complexity" evidence="1">
    <location>
        <begin position="1245"/>
        <end position="1308"/>
    </location>
</feature>
<feature type="compositionally biased region" description="Acidic residues" evidence="1">
    <location>
        <begin position="256"/>
        <end position="267"/>
    </location>
</feature>
<reference evidence="2 3" key="1">
    <citation type="journal article" date="2016" name="Mol. Biol. Evol.">
        <title>Comparative Genomics of Early-Diverging Mushroom-Forming Fungi Provides Insights into the Origins of Lignocellulose Decay Capabilities.</title>
        <authorList>
            <person name="Nagy L.G."/>
            <person name="Riley R."/>
            <person name="Tritt A."/>
            <person name="Adam C."/>
            <person name="Daum C."/>
            <person name="Floudas D."/>
            <person name="Sun H."/>
            <person name="Yadav J.S."/>
            <person name="Pangilinan J."/>
            <person name="Larsson K.H."/>
            <person name="Matsuura K."/>
            <person name="Barry K."/>
            <person name="Labutti K."/>
            <person name="Kuo R."/>
            <person name="Ohm R.A."/>
            <person name="Bhattacharya S.S."/>
            <person name="Shirouzu T."/>
            <person name="Yoshinaga Y."/>
            <person name="Martin F.M."/>
            <person name="Grigoriev I.V."/>
            <person name="Hibbett D.S."/>
        </authorList>
    </citation>
    <scope>NUCLEOTIDE SEQUENCE [LARGE SCALE GENOMIC DNA]</scope>
    <source>
        <strain evidence="2 3">HHB10207 ss-3</strain>
    </source>
</reference>
<feature type="compositionally biased region" description="Basic residues" evidence="1">
    <location>
        <begin position="584"/>
        <end position="597"/>
    </location>
</feature>
<feature type="compositionally biased region" description="Low complexity" evidence="1">
    <location>
        <begin position="675"/>
        <end position="690"/>
    </location>
</feature>
<feature type="compositionally biased region" description="Polar residues" evidence="1">
    <location>
        <begin position="930"/>
        <end position="942"/>
    </location>
</feature>
<feature type="compositionally biased region" description="Low complexity" evidence="1">
    <location>
        <begin position="1137"/>
        <end position="1147"/>
    </location>
</feature>
<sequence>MFNLSLRTLEDISDGSDLRYAADIGAAGGGNAARNVTGGLTSGMGGENLIVLRFRVPGTSTPGQIQLILRATKLAEGPDIDVDLSTVALGTARVLPHLIRTLHISHPDPHAELKTSFIHPLTRMPTFRRPSPSPSPSPTRSLTESMSMRTTSLEFDRAKDAAGSVVSVDFEFDRGRYRDPSEDPSFPGLDDLDLDLDGAQFGFGNGRTGGSGPSANTTTPTRAKVNAKIPSSAPYATHDEEDESTEDGGSDRDTNADEDEDEGDEEERIIPIASSPPFSNLAPSGLSPTSPLSPLSPNSLSASVTSFDSRRSRSRGIHLHIDGASATHSATRSTRSRSRRRAIISSSNDAANMSSLGATVASASASSLKSNAIAIPTTPAVIAKGENPEYDAFLHVRVQPRNVDPDVDAYAKDDQEPTDLPSPRRSGSEDDPLAYLNLDFDPDIYPTVERREKAGANADPNPDPRADLALPFPEWRFEILKRAKKANARWLRLEREVGMSSSSSGEDYEGRYLEEERVDKGRSQLESTESWEPYPRLNSSETPENWTPPLSPPTTIGTPAKDSAQGEKERAGKRDKLMSGMGKVKVRGRMLKRRIMRISRVQYDLGPSVYPPPSTPPPPRAQSSLHHPARSPPSSDLHVSSVLPSPPKYTRATSSSAPEFTKTSASTPPQPSSLPNAPSSSQDSQAPQISLPRLWSPTVPEPKETSQDSDPASEIEWENWTADTDRSRAPIGDCLDLDEYRMVGSSSRRSRRRGRANADSSDDDVGHGGWDELNYDQSYSAEGGGEADESGVLVNWDDLERNEINSTGNLSPRNAGSIGGNGREKIVMSDTEVIHRRRKSKWKGPLKHPKHPQPQSLVSSISSSGGRERLRKRPSGSFLGGGAGRESAETSHGSSPTSPSPVAIGDPRSPRVNRNSRQVQPRHQPRDSRSSYSQAHTGSTHAYTVAERPSMSYSTGTGAGSRQSEDGDRVAAGVGPSVLKGSRTASYSSASSFSPSQPNNSTKTDTHPQKTKVPRPSSSRTPSASNATTTTTTIETGPRSITTFGSKTTYGNGPPLMGGDTRGASKTRRPSTAGAIAESSTSRSRAFAEPERVSFDLSTQPLQPSSFNLGQGNLLDPEPRRQPSIALLAATQSGLYSPFSSSSSTSPPQAPVAGGGSAQPGYGRFGAHRLGKGKERETDNQDISYDVPTAAAASDGISGHRYPEDEDESQRFRTEIRREGHAKRSSSLIPALKMPKIGSKGLGSGPLSPKSVASTAASTSLSASAQGQMLSHSASHLSSSSSSSSINRVAQSQSTHPSSSLGPSSTPLAISTSGSLYPPMQQSSLAVDPSINLPSGTGSIGSAVGRKKIGGLARGFSQIKRVVASQFDDALDFVEGK</sequence>
<keyword evidence="3" id="KW-1185">Reference proteome</keyword>
<dbReference type="EMBL" id="KV428117">
    <property type="protein sequence ID" value="KZT36106.1"/>
    <property type="molecule type" value="Genomic_DNA"/>
</dbReference>
<accession>A0A166B8S1</accession>
<feature type="compositionally biased region" description="Low complexity" evidence="1">
    <location>
        <begin position="1017"/>
        <end position="1043"/>
    </location>
</feature>
<feature type="compositionally biased region" description="Polar residues" evidence="1">
    <location>
        <begin position="912"/>
        <end position="921"/>
    </location>
</feature>
<evidence type="ECO:0000256" key="1">
    <source>
        <dbReference type="SAM" id="MobiDB-lite"/>
    </source>
</evidence>
<feature type="region of interest" description="Disordered" evidence="1">
    <location>
        <begin position="497"/>
        <end position="1315"/>
    </location>
</feature>
<feature type="compositionally biased region" description="Polar residues" evidence="1">
    <location>
        <begin position="951"/>
        <end position="962"/>
    </location>
</feature>
<feature type="region of interest" description="Disordered" evidence="1">
    <location>
        <begin position="175"/>
        <end position="341"/>
    </location>
</feature>
<feature type="region of interest" description="Disordered" evidence="1">
    <location>
        <begin position="123"/>
        <end position="148"/>
    </location>
</feature>
<evidence type="ECO:0000313" key="2">
    <source>
        <dbReference type="EMBL" id="KZT36106.1"/>
    </source>
</evidence>
<feature type="compositionally biased region" description="Basic and acidic residues" evidence="1">
    <location>
        <begin position="508"/>
        <end position="523"/>
    </location>
</feature>
<feature type="compositionally biased region" description="Polar residues" evidence="1">
    <location>
        <begin position="651"/>
        <end position="667"/>
    </location>
</feature>
<organism evidence="2 3">
    <name type="scientific">Sistotremastrum suecicum HHB10207 ss-3</name>
    <dbReference type="NCBI Taxonomy" id="1314776"/>
    <lineage>
        <taxon>Eukaryota</taxon>
        <taxon>Fungi</taxon>
        <taxon>Dikarya</taxon>
        <taxon>Basidiomycota</taxon>
        <taxon>Agaricomycotina</taxon>
        <taxon>Agaricomycetes</taxon>
        <taxon>Sistotremastrales</taxon>
        <taxon>Sistotremastraceae</taxon>
        <taxon>Sistotremastrum</taxon>
    </lineage>
</organism>
<dbReference type="Proteomes" id="UP000076798">
    <property type="component" value="Unassembled WGS sequence"/>
</dbReference>
<feature type="compositionally biased region" description="Low complexity" evidence="1">
    <location>
        <begin position="324"/>
        <end position="333"/>
    </location>
</feature>
<feature type="compositionally biased region" description="Low complexity" evidence="1">
    <location>
        <begin position="281"/>
        <end position="303"/>
    </location>
</feature>
<protein>
    <submittedName>
        <fullName evidence="2">Uncharacterized protein</fullName>
    </submittedName>
</protein>
<feature type="compositionally biased region" description="Polar residues" evidence="1">
    <location>
        <begin position="1096"/>
        <end position="1111"/>
    </location>
</feature>
<name>A0A166B8S1_9AGAM</name>
<evidence type="ECO:0000313" key="3">
    <source>
        <dbReference type="Proteomes" id="UP000076798"/>
    </source>
</evidence>
<feature type="compositionally biased region" description="Basic and acidic residues" evidence="1">
    <location>
        <begin position="564"/>
        <end position="577"/>
    </location>
</feature>
<feature type="compositionally biased region" description="Basic residues" evidence="1">
    <location>
        <begin position="835"/>
        <end position="851"/>
    </location>
</feature>